<dbReference type="OrthoDB" id="88467at2759"/>
<dbReference type="Pfam" id="PF00053">
    <property type="entry name" value="EGF_laminin"/>
    <property type="match status" value="1"/>
</dbReference>
<gene>
    <name evidence="7" type="ORF">TASK_LOCUS1088</name>
</gene>
<evidence type="ECO:0000259" key="5">
    <source>
        <dbReference type="PROSITE" id="PS50027"/>
    </source>
</evidence>
<dbReference type="GO" id="GO:0005615">
    <property type="term" value="C:extracellular space"/>
    <property type="evidence" value="ECO:0007669"/>
    <property type="project" value="TreeGrafter"/>
</dbReference>
<name>A0A0R3VUR8_TAEAS</name>
<keyword evidence="8" id="KW-1185">Reference proteome</keyword>
<evidence type="ECO:0000313" key="8">
    <source>
        <dbReference type="Proteomes" id="UP000282613"/>
    </source>
</evidence>
<feature type="domain" description="Laminin EGF-like" evidence="5">
    <location>
        <begin position="301"/>
        <end position="348"/>
    </location>
</feature>
<dbReference type="Proteomes" id="UP000282613">
    <property type="component" value="Unassembled WGS sequence"/>
</dbReference>
<feature type="domain" description="Kazal-like" evidence="6">
    <location>
        <begin position="155"/>
        <end position="211"/>
    </location>
</feature>
<organism evidence="9">
    <name type="scientific">Taenia asiatica</name>
    <name type="common">Asian tapeworm</name>
    <dbReference type="NCBI Taxonomy" id="60517"/>
    <lineage>
        <taxon>Eukaryota</taxon>
        <taxon>Metazoa</taxon>
        <taxon>Spiralia</taxon>
        <taxon>Lophotrochozoa</taxon>
        <taxon>Platyhelminthes</taxon>
        <taxon>Cestoda</taxon>
        <taxon>Eucestoda</taxon>
        <taxon>Cyclophyllidea</taxon>
        <taxon>Taeniidae</taxon>
        <taxon>Taenia</taxon>
    </lineage>
</organism>
<reference evidence="7 8" key="2">
    <citation type="submission" date="2018-11" db="EMBL/GenBank/DDBJ databases">
        <authorList>
            <consortium name="Pathogen Informatics"/>
        </authorList>
    </citation>
    <scope>NUCLEOTIDE SEQUENCE [LARGE SCALE GENOMIC DNA]</scope>
</reference>
<evidence type="ECO:0000256" key="3">
    <source>
        <dbReference type="ARBA" id="ARBA00023180"/>
    </source>
</evidence>
<comment type="caution">
    <text evidence="4">Lacks conserved residue(s) required for the propagation of feature annotation.</text>
</comment>
<evidence type="ECO:0000256" key="4">
    <source>
        <dbReference type="PROSITE-ProRule" id="PRU00460"/>
    </source>
</evidence>
<feature type="domain" description="Kazal-like" evidence="6">
    <location>
        <begin position="74"/>
        <end position="121"/>
    </location>
</feature>
<keyword evidence="1" id="KW-0732">Signal</keyword>
<evidence type="ECO:0000313" key="9">
    <source>
        <dbReference type="WBParaSite" id="TASK_0000108701-mRNA-1"/>
    </source>
</evidence>
<dbReference type="SUPFAM" id="SSF57196">
    <property type="entry name" value="EGF/Laminin"/>
    <property type="match status" value="1"/>
</dbReference>
<dbReference type="InterPro" id="IPR036058">
    <property type="entry name" value="Kazal_dom_sf"/>
</dbReference>
<evidence type="ECO:0000313" key="7">
    <source>
        <dbReference type="EMBL" id="VDK22433.1"/>
    </source>
</evidence>
<proteinExistence type="predicted"/>
<dbReference type="PANTHER" id="PTHR13866">
    <property type="entry name" value="SPARC OSTEONECTIN"/>
    <property type="match status" value="1"/>
</dbReference>
<dbReference type="SUPFAM" id="SSF100895">
    <property type="entry name" value="Kazal-type serine protease inhibitors"/>
    <property type="match status" value="3"/>
</dbReference>
<reference evidence="9" key="1">
    <citation type="submission" date="2017-02" db="UniProtKB">
        <authorList>
            <consortium name="WormBaseParasite"/>
        </authorList>
    </citation>
    <scope>IDENTIFICATION</scope>
</reference>
<dbReference type="Gene3D" id="2.60.120.200">
    <property type="match status" value="1"/>
</dbReference>
<dbReference type="GO" id="GO:0005518">
    <property type="term" value="F:collagen binding"/>
    <property type="evidence" value="ECO:0007669"/>
    <property type="project" value="TreeGrafter"/>
</dbReference>
<dbReference type="CDD" id="cd00055">
    <property type="entry name" value="EGF_Lam"/>
    <property type="match status" value="1"/>
</dbReference>
<dbReference type="EMBL" id="UYRS01000214">
    <property type="protein sequence ID" value="VDK22433.1"/>
    <property type="molecule type" value="Genomic_DNA"/>
</dbReference>
<dbReference type="Pfam" id="PF07648">
    <property type="entry name" value="Kazal_2"/>
    <property type="match status" value="3"/>
</dbReference>
<dbReference type="InterPro" id="IPR002049">
    <property type="entry name" value="LE_dom"/>
</dbReference>
<dbReference type="PANTHER" id="PTHR13866:SF14">
    <property type="entry name" value="BM-40"/>
    <property type="match status" value="1"/>
</dbReference>
<dbReference type="PROSITE" id="PS51465">
    <property type="entry name" value="KAZAL_2"/>
    <property type="match status" value="3"/>
</dbReference>
<feature type="domain" description="Kazal-like" evidence="6">
    <location>
        <begin position="212"/>
        <end position="245"/>
    </location>
</feature>
<dbReference type="CDD" id="cd00104">
    <property type="entry name" value="KAZAL_FS"/>
    <property type="match status" value="2"/>
</dbReference>
<accession>A0A0R3VUR8</accession>
<keyword evidence="4" id="KW-0424">Laminin EGF-like domain</keyword>
<keyword evidence="3" id="KW-0325">Glycoprotein</keyword>
<dbReference type="GO" id="GO:0050840">
    <property type="term" value="F:extracellular matrix binding"/>
    <property type="evidence" value="ECO:0007669"/>
    <property type="project" value="TreeGrafter"/>
</dbReference>
<dbReference type="GO" id="GO:0005509">
    <property type="term" value="F:calcium ion binding"/>
    <property type="evidence" value="ECO:0007669"/>
    <property type="project" value="TreeGrafter"/>
</dbReference>
<feature type="disulfide bond" evidence="4">
    <location>
        <begin position="323"/>
        <end position="332"/>
    </location>
</feature>
<evidence type="ECO:0000259" key="6">
    <source>
        <dbReference type="PROSITE" id="PS51465"/>
    </source>
</evidence>
<keyword evidence="2 4" id="KW-1015">Disulfide bond</keyword>
<dbReference type="WBParaSite" id="TASK_0000108701-mRNA-1">
    <property type="protein sequence ID" value="TASK_0000108701-mRNA-1"/>
    <property type="gene ID" value="TASK_0000108701"/>
</dbReference>
<dbReference type="AlphaFoldDB" id="A0A0R3VUR8"/>
<protein>
    <submittedName>
        <fullName evidence="9">Agrin</fullName>
    </submittedName>
</protein>
<dbReference type="STRING" id="60517.A0A0R3VUR8"/>
<dbReference type="PROSITE" id="PS50027">
    <property type="entry name" value="EGF_LAM_2"/>
    <property type="match status" value="1"/>
</dbReference>
<evidence type="ECO:0000256" key="1">
    <source>
        <dbReference type="ARBA" id="ARBA00022729"/>
    </source>
</evidence>
<dbReference type="SMART" id="SM00180">
    <property type="entry name" value="EGF_Lam"/>
    <property type="match status" value="1"/>
</dbReference>
<evidence type="ECO:0000256" key="2">
    <source>
        <dbReference type="ARBA" id="ARBA00023157"/>
    </source>
</evidence>
<dbReference type="Gene3D" id="2.10.25.10">
    <property type="entry name" value="Laminin"/>
    <property type="match status" value="1"/>
</dbReference>
<dbReference type="InterPro" id="IPR002350">
    <property type="entry name" value="Kazal_dom"/>
</dbReference>
<dbReference type="SMART" id="SM00280">
    <property type="entry name" value="KAZAL"/>
    <property type="match status" value="3"/>
</dbReference>
<sequence>MSGESLVADAVTKNVMLQRIDPSVPTMQACLRDQQLRILFDDNCAAGLNPCLEQGCPWPGEECRVDIQGRKTCVCPERCPAIVVPVCGSDGITYDSICHLLRTACLKKKHIWAVYAGQCVLPGNACERQGLYCRRYETCTQENNQRDRGMSLTYAAPSPKCSCPICPESGLGGKVCGSDGRTYRSECHLRAAACQSGHSELEIRQRGACGEVCGTDGRMYPSACELRRQACINKVTVKVDGSGLACRKPTFISNVSTSIDIQAEHGGEVLEASSQEKTGTYLCNSPRKAEIQSRTVNVAGCSCNPFGSITVSTCDSYSGQCKCKPGIRGQQCDICPDGELLTGEHCREPLSKMPDTKSSMRKAGGEVLVPGINFTPLATAFIPFAQSISPPFTFTLNFTPSPSVSDGDIALLVIPCANQVGQYSFLKLGISSGNLELSYVSKLGMGKIRYIMGKHRLESRPIKVSAEVTNNEDLSLYMANSTGSSVVEGASSRFIRSDEYGAMISNREATIIPEFNGKSFIRLAGPMGAESLKKRKMSLELIFLRKSDEGIIFAIPPSQTGSEFIVIRADTDECVKVYLRVGRIVQFSHSYFYNWLVERFGPRQRLAIAKICSVANDEWHKLSIEKASLYMTVRLDDQTSTELRLVVINGAELVLAGPSQNKADSLREPQLEHWEGTTQWQGPPCGENYSMCAKNSKSLKRICRPLGSSYKCSCSTPLTHMSILRHLTASLSEIDLLNNMTAQKEISARAEEMACDAIATRIRMASKDLQHDVPSKGNEIAISFSQDRRKGVDRIENITDRSGDRAVLYRNSVLLGGETVINYRGFVEKQ</sequence>
<dbReference type="Gene3D" id="3.30.60.30">
    <property type="match status" value="3"/>
</dbReference>